<feature type="transmembrane region" description="Helical" evidence="1">
    <location>
        <begin position="59"/>
        <end position="80"/>
    </location>
</feature>
<keyword evidence="1" id="KW-0812">Transmembrane</keyword>
<feature type="transmembrane region" description="Helical" evidence="1">
    <location>
        <begin position="18"/>
        <end position="39"/>
    </location>
</feature>
<feature type="transmembrane region" description="Helical" evidence="1">
    <location>
        <begin position="87"/>
        <end position="106"/>
    </location>
</feature>
<keyword evidence="1" id="KW-1133">Transmembrane helix</keyword>
<evidence type="ECO:0000313" key="3">
    <source>
        <dbReference type="Proteomes" id="UP000694257"/>
    </source>
</evidence>
<evidence type="ECO:0000256" key="1">
    <source>
        <dbReference type="SAM" id="Phobius"/>
    </source>
</evidence>
<sequence>MATFQPNATTTEWSPTRIAALAVGAVFLLVGVLGFIPGVTTDYDTMSFAGHHSDAKLLGVFQVSVLHNIVHLLFGVAGLVAARTAVAARWFLLVGGAIYLVLWLYGLVIDRGSDANFVPVNEADNWLHFGLGLGMIALGAVLPRLAAPGHGTPAVR</sequence>
<name>A0ABX8RRX6_NOCIO</name>
<dbReference type="EMBL" id="CP078145">
    <property type="protein sequence ID" value="QXN90196.1"/>
    <property type="molecule type" value="Genomic_DNA"/>
</dbReference>
<feature type="transmembrane region" description="Helical" evidence="1">
    <location>
        <begin position="126"/>
        <end position="147"/>
    </location>
</feature>
<dbReference type="RefSeq" id="WP_218471068.1">
    <property type="nucleotide sequence ID" value="NZ_BAABJN010000006.1"/>
</dbReference>
<keyword evidence="1" id="KW-0472">Membrane</keyword>
<reference evidence="2 3" key="1">
    <citation type="submission" date="2021-07" db="EMBL/GenBank/DDBJ databases">
        <title>Whole Genome Sequence of Nocardia Iowensis.</title>
        <authorList>
            <person name="Lamm A."/>
            <person name="Collins-Fairclough A.M."/>
            <person name="Bunk B."/>
            <person name="Sproer C."/>
        </authorList>
    </citation>
    <scope>NUCLEOTIDE SEQUENCE [LARGE SCALE GENOMIC DNA]</scope>
    <source>
        <strain evidence="2 3">NRRL 5646</strain>
    </source>
</reference>
<protein>
    <submittedName>
        <fullName evidence="2">DUF4383 domain-containing protein</fullName>
    </submittedName>
</protein>
<gene>
    <name evidence="2" type="ORF">KV110_32965</name>
</gene>
<proteinExistence type="predicted"/>
<dbReference type="Proteomes" id="UP000694257">
    <property type="component" value="Chromosome"/>
</dbReference>
<accession>A0ABX8RRX6</accession>
<keyword evidence="3" id="KW-1185">Reference proteome</keyword>
<organism evidence="2 3">
    <name type="scientific">Nocardia iowensis</name>
    <dbReference type="NCBI Taxonomy" id="204891"/>
    <lineage>
        <taxon>Bacteria</taxon>
        <taxon>Bacillati</taxon>
        <taxon>Actinomycetota</taxon>
        <taxon>Actinomycetes</taxon>
        <taxon>Mycobacteriales</taxon>
        <taxon>Nocardiaceae</taxon>
        <taxon>Nocardia</taxon>
    </lineage>
</organism>
<dbReference type="Pfam" id="PF14325">
    <property type="entry name" value="DUF4383"/>
    <property type="match status" value="1"/>
</dbReference>
<evidence type="ECO:0000313" key="2">
    <source>
        <dbReference type="EMBL" id="QXN90196.1"/>
    </source>
</evidence>